<keyword evidence="6" id="KW-0805">Transcription regulation</keyword>
<keyword evidence="9" id="KW-0804">Transcription</keyword>
<dbReference type="Proteomes" id="UP000179807">
    <property type="component" value="Unassembled WGS sequence"/>
</dbReference>
<keyword evidence="5" id="KW-0156">Chromatin regulator</keyword>
<dbReference type="RefSeq" id="XP_068347560.1">
    <property type="nucleotide sequence ID" value="XM_068512600.1"/>
</dbReference>
<organism evidence="16 17">
    <name type="scientific">Tritrichomonas foetus</name>
    <dbReference type="NCBI Taxonomy" id="1144522"/>
    <lineage>
        <taxon>Eukaryota</taxon>
        <taxon>Metamonada</taxon>
        <taxon>Parabasalia</taxon>
        <taxon>Tritrichomonadida</taxon>
        <taxon>Tritrichomonadidae</taxon>
        <taxon>Tritrichomonas</taxon>
    </lineage>
</organism>
<dbReference type="InterPro" id="IPR016181">
    <property type="entry name" value="Acyl_CoA_acyltransferase"/>
</dbReference>
<dbReference type="Pfam" id="PF00439">
    <property type="entry name" value="Bromodomain"/>
    <property type="match status" value="1"/>
</dbReference>
<keyword evidence="17" id="KW-1185">Reference proteome</keyword>
<dbReference type="Pfam" id="PF00583">
    <property type="entry name" value="Acetyltransf_1"/>
    <property type="match status" value="1"/>
</dbReference>
<accession>A0A1J4J848</accession>
<evidence type="ECO:0000256" key="11">
    <source>
        <dbReference type="ARBA" id="ARBA00023315"/>
    </source>
</evidence>
<evidence type="ECO:0000256" key="1">
    <source>
        <dbReference type="ARBA" id="ARBA00004123"/>
    </source>
</evidence>
<dbReference type="GeneID" id="94847304"/>
<evidence type="ECO:0000259" key="14">
    <source>
        <dbReference type="PROSITE" id="PS50014"/>
    </source>
</evidence>
<dbReference type="Gene3D" id="1.20.920.10">
    <property type="entry name" value="Bromodomain-like"/>
    <property type="match status" value="1"/>
</dbReference>
<dbReference type="EC" id="2.3.1.48" evidence="3"/>
<keyword evidence="13" id="KW-0175">Coiled coil</keyword>
<evidence type="ECO:0000256" key="4">
    <source>
        <dbReference type="ARBA" id="ARBA00022679"/>
    </source>
</evidence>
<feature type="domain" description="Bromo" evidence="14">
    <location>
        <begin position="293"/>
        <end position="365"/>
    </location>
</feature>
<dbReference type="VEuPathDB" id="TrichDB:TRFO_39370"/>
<dbReference type="EMBL" id="MLAK01001318">
    <property type="protein sequence ID" value="OHS94423.1"/>
    <property type="molecule type" value="Genomic_DNA"/>
</dbReference>
<evidence type="ECO:0000313" key="17">
    <source>
        <dbReference type="Proteomes" id="UP000179807"/>
    </source>
</evidence>
<comment type="similarity">
    <text evidence="2">Belongs to the acetyltransferase family. GCN5 subfamily.</text>
</comment>
<evidence type="ECO:0000256" key="5">
    <source>
        <dbReference type="ARBA" id="ARBA00022853"/>
    </source>
</evidence>
<dbReference type="PROSITE" id="PS00633">
    <property type="entry name" value="BROMODOMAIN_1"/>
    <property type="match status" value="1"/>
</dbReference>
<dbReference type="GO" id="GO:0005634">
    <property type="term" value="C:nucleus"/>
    <property type="evidence" value="ECO:0007669"/>
    <property type="project" value="UniProtKB-SubCell"/>
</dbReference>
<dbReference type="InterPro" id="IPR018359">
    <property type="entry name" value="Bromodomain_CS"/>
</dbReference>
<dbReference type="SUPFAM" id="SSF47370">
    <property type="entry name" value="Bromodomain"/>
    <property type="match status" value="1"/>
</dbReference>
<evidence type="ECO:0000313" key="16">
    <source>
        <dbReference type="EMBL" id="OHS94423.1"/>
    </source>
</evidence>
<dbReference type="GO" id="GO:0045944">
    <property type="term" value="P:positive regulation of transcription by RNA polymerase II"/>
    <property type="evidence" value="ECO:0007669"/>
    <property type="project" value="TreeGrafter"/>
</dbReference>
<dbReference type="PANTHER" id="PTHR45750">
    <property type="entry name" value="GH11602P"/>
    <property type="match status" value="1"/>
</dbReference>
<dbReference type="AlphaFoldDB" id="A0A1J4J848"/>
<name>A0A1J4J848_9EUKA</name>
<dbReference type="PANTHER" id="PTHR45750:SF3">
    <property type="entry name" value="HISTONE ACETYLTRANSFERASE"/>
    <property type="match status" value="1"/>
</dbReference>
<reference evidence="16" key="1">
    <citation type="submission" date="2016-10" db="EMBL/GenBank/DDBJ databases">
        <authorList>
            <person name="Benchimol M."/>
            <person name="Almeida L.G."/>
            <person name="Vasconcelos A.T."/>
            <person name="Perreira-Neves A."/>
            <person name="Rosa I.A."/>
            <person name="Tasca T."/>
            <person name="Bogo M.R."/>
            <person name="de Souza W."/>
        </authorList>
    </citation>
    <scope>NUCLEOTIDE SEQUENCE [LARGE SCALE GENOMIC DNA]</scope>
    <source>
        <strain evidence="16">K</strain>
    </source>
</reference>
<protein>
    <recommendedName>
        <fullName evidence="3">histone acetyltransferase</fullName>
        <ecNumber evidence="3">2.3.1.48</ecNumber>
    </recommendedName>
</protein>
<dbReference type="GO" id="GO:0010484">
    <property type="term" value="F:histone H3 acetyltransferase activity"/>
    <property type="evidence" value="ECO:0007669"/>
    <property type="project" value="TreeGrafter"/>
</dbReference>
<dbReference type="InterPro" id="IPR001487">
    <property type="entry name" value="Bromodomain"/>
</dbReference>
<evidence type="ECO:0000256" key="3">
    <source>
        <dbReference type="ARBA" id="ARBA00013184"/>
    </source>
</evidence>
<keyword evidence="10" id="KW-0539">Nucleus</keyword>
<feature type="coiled-coil region" evidence="13">
    <location>
        <begin position="256"/>
        <end position="290"/>
    </location>
</feature>
<comment type="caution">
    <text evidence="16">The sequence shown here is derived from an EMBL/GenBank/DDBJ whole genome shotgun (WGS) entry which is preliminary data.</text>
</comment>
<sequence length="388" mass="45926">MSWFSREPHFTNMRINPGLRHVSRLWTKPKPAKHSNEFYNDAQLKFVRNFSHAHPQLLMFLNDSKNIFSRQLPNMGSEYVARLVFDYNAITVMILHKGIVNGAICSRVFYQENFIEIVFCAVESTLQSRGYGRLAMNYLKSAIQIEEIYDILTCADNEAVVYFKKQGFNDKAINMDPKRWVGRIKDYEGVTLVHCKIYDDVDYMNFMSTINNQISFTEEKIGKTGFSPFFKDTDKFAPYPQKPTFLNKPLTEVVEYTDAKERRKEEDRLVQDYEENMAHIKEKLSKILHDLQKDERFGAVFQKPVTEEIAPTYFETILHPMDFLTMERRLKRFKDYYKRPESFAADFSLMIENCKTFNSADTTYYRIATQCMQKFRQLYNQEFPDCPY</sequence>
<comment type="subcellular location">
    <subcellularLocation>
        <location evidence="1">Nucleus</location>
    </subcellularLocation>
</comment>
<dbReference type="GO" id="GO:0000123">
    <property type="term" value="C:histone acetyltransferase complex"/>
    <property type="evidence" value="ECO:0007669"/>
    <property type="project" value="TreeGrafter"/>
</dbReference>
<dbReference type="SMART" id="SM00297">
    <property type="entry name" value="BROMO"/>
    <property type="match status" value="1"/>
</dbReference>
<gene>
    <name evidence="16" type="ORF">TRFO_39370</name>
</gene>
<dbReference type="InterPro" id="IPR037800">
    <property type="entry name" value="GCN5"/>
</dbReference>
<dbReference type="PRINTS" id="PR00503">
    <property type="entry name" value="BROMODOMAIN"/>
</dbReference>
<dbReference type="OrthoDB" id="1937912at2759"/>
<evidence type="ECO:0000256" key="9">
    <source>
        <dbReference type="ARBA" id="ARBA00023163"/>
    </source>
</evidence>
<evidence type="ECO:0000259" key="15">
    <source>
        <dbReference type="PROSITE" id="PS51186"/>
    </source>
</evidence>
<proteinExistence type="inferred from homology"/>
<evidence type="ECO:0000256" key="13">
    <source>
        <dbReference type="SAM" id="Coils"/>
    </source>
</evidence>
<dbReference type="InterPro" id="IPR000182">
    <property type="entry name" value="GNAT_dom"/>
</dbReference>
<dbReference type="PROSITE" id="PS51186">
    <property type="entry name" value="GNAT"/>
    <property type="match status" value="1"/>
</dbReference>
<evidence type="ECO:0000256" key="10">
    <source>
        <dbReference type="ARBA" id="ARBA00023242"/>
    </source>
</evidence>
<keyword evidence="8" id="KW-0010">Activator</keyword>
<evidence type="ECO:0000256" key="7">
    <source>
        <dbReference type="ARBA" id="ARBA00023117"/>
    </source>
</evidence>
<evidence type="ECO:0000256" key="8">
    <source>
        <dbReference type="ARBA" id="ARBA00023159"/>
    </source>
</evidence>
<dbReference type="Gene3D" id="3.40.630.30">
    <property type="match status" value="1"/>
</dbReference>
<keyword evidence="4" id="KW-0808">Transferase</keyword>
<evidence type="ECO:0000256" key="2">
    <source>
        <dbReference type="ARBA" id="ARBA00008607"/>
    </source>
</evidence>
<evidence type="ECO:0000256" key="6">
    <source>
        <dbReference type="ARBA" id="ARBA00023015"/>
    </source>
</evidence>
<evidence type="ECO:0000256" key="12">
    <source>
        <dbReference type="PROSITE-ProRule" id="PRU00035"/>
    </source>
</evidence>
<keyword evidence="7 12" id="KW-0103">Bromodomain</keyword>
<dbReference type="SUPFAM" id="SSF55729">
    <property type="entry name" value="Acyl-CoA N-acyltransferases (Nat)"/>
    <property type="match status" value="1"/>
</dbReference>
<dbReference type="InterPro" id="IPR036427">
    <property type="entry name" value="Bromodomain-like_sf"/>
</dbReference>
<dbReference type="PROSITE" id="PS50014">
    <property type="entry name" value="BROMODOMAIN_2"/>
    <property type="match status" value="1"/>
</dbReference>
<feature type="domain" description="N-acetyltransferase" evidence="15">
    <location>
        <begin position="45"/>
        <end position="188"/>
    </location>
</feature>
<keyword evidence="11" id="KW-0012">Acyltransferase</keyword>